<sequence length="572" mass="66260">MQLMVLLVLTAHSIAAQDVNQEITLESLGDGPGILPFRLGATKLITHHHTFLQYIQIKDIEDKIKILQDQLDNYRQNLNNDTYMLYEVQLNYLSDKMLSVMHHLDTLKPGRVKRGLIDGLGSIIKSVTGNLDYSDAVKYDNTIKILQDNNLEITEELNNHISISKEWMVQHSEIITKLVSNQAKINETLQSILDKDFYKDTNIIRYAKFGQQLTIITENLDEILNELIRIENILAFIHSSSSHHSMISIEVLRHMIEKLVQLYGRDKILDLELRQYYDIIKPGYYYSGNQIVIIFKVPIFAIENYDLYKLSIAPNRFRQALIPPYPLIATSRKGYVYIEAECPKYNTWYICGDKMNHQLRQHPDCIQNLIMNQTLDKTCEITTISLTRVAMEELDEKHYIISFPNLTRIHTLCGREDYNILNGSYLATIPVNCYLDTPEFKITNLNDHVEGQPVKITHLDNYHSKIQLGATQLKLNSIDLTRLHDAQYKVMAQHPLQLQSVQSGYLYHTTIPFYSLLFCILAFATFMVLKRYKLFKREDRRKSAEDNTYAEPGQSGATKTQSAIFPQFKLQK</sequence>
<keyword evidence="2" id="KW-1185">Reference proteome</keyword>
<evidence type="ECO:0000313" key="1">
    <source>
        <dbReference type="EMBL" id="KAJ8719597.1"/>
    </source>
</evidence>
<accession>A0ACC2QKR8</accession>
<proteinExistence type="predicted"/>
<name>A0ACC2QKR8_9NEOP</name>
<dbReference type="Proteomes" id="UP001231649">
    <property type="component" value="Chromosome 3"/>
</dbReference>
<evidence type="ECO:0000313" key="2">
    <source>
        <dbReference type="Proteomes" id="UP001231649"/>
    </source>
</evidence>
<protein>
    <submittedName>
        <fullName evidence="1">Uncharacterized protein</fullName>
    </submittedName>
</protein>
<comment type="caution">
    <text evidence="1">The sequence shown here is derived from an EMBL/GenBank/DDBJ whole genome shotgun (WGS) entry which is preliminary data.</text>
</comment>
<gene>
    <name evidence="1" type="ORF">PYW08_011772</name>
</gene>
<dbReference type="EMBL" id="CM056779">
    <property type="protein sequence ID" value="KAJ8719597.1"/>
    <property type="molecule type" value="Genomic_DNA"/>
</dbReference>
<organism evidence="1 2">
    <name type="scientific">Mythimna loreyi</name>
    <dbReference type="NCBI Taxonomy" id="667449"/>
    <lineage>
        <taxon>Eukaryota</taxon>
        <taxon>Metazoa</taxon>
        <taxon>Ecdysozoa</taxon>
        <taxon>Arthropoda</taxon>
        <taxon>Hexapoda</taxon>
        <taxon>Insecta</taxon>
        <taxon>Pterygota</taxon>
        <taxon>Neoptera</taxon>
        <taxon>Endopterygota</taxon>
        <taxon>Lepidoptera</taxon>
        <taxon>Glossata</taxon>
        <taxon>Ditrysia</taxon>
        <taxon>Noctuoidea</taxon>
        <taxon>Noctuidae</taxon>
        <taxon>Noctuinae</taxon>
        <taxon>Hadenini</taxon>
        <taxon>Mythimna</taxon>
    </lineage>
</organism>
<reference evidence="1" key="1">
    <citation type="submission" date="2023-03" db="EMBL/GenBank/DDBJ databases">
        <title>Chromosome-level genomes of two armyworms, Mythimna separata and Mythimna loreyi, provide insights into the biosynthesis and reception of sex pheromones.</title>
        <authorList>
            <person name="Zhao H."/>
        </authorList>
    </citation>
    <scope>NUCLEOTIDE SEQUENCE</scope>
    <source>
        <strain evidence="1">BeijingLab</strain>
    </source>
</reference>